<organism evidence="1 2">
    <name type="scientific">Fibrella aestuarina BUZ 2</name>
    <dbReference type="NCBI Taxonomy" id="1166018"/>
    <lineage>
        <taxon>Bacteria</taxon>
        <taxon>Pseudomonadati</taxon>
        <taxon>Bacteroidota</taxon>
        <taxon>Cytophagia</taxon>
        <taxon>Cytophagales</taxon>
        <taxon>Spirosomataceae</taxon>
        <taxon>Fibrella</taxon>
    </lineage>
</organism>
<keyword evidence="2" id="KW-1185">Reference proteome</keyword>
<evidence type="ECO:0000313" key="2">
    <source>
        <dbReference type="Proteomes" id="UP000011058"/>
    </source>
</evidence>
<accession>I0K664</accession>
<dbReference type="KEGG" id="fae:FAES_1607"/>
<proteinExistence type="predicted"/>
<gene>
    <name evidence="1" type="ORF">FAES_1607</name>
</gene>
<dbReference type="HOGENOM" id="CLU_2734067_0_0_10"/>
<dbReference type="OrthoDB" id="964621at2"/>
<dbReference type="EMBL" id="HE796683">
    <property type="protein sequence ID" value="CCG99617.1"/>
    <property type="molecule type" value="Genomic_DNA"/>
</dbReference>
<name>I0K664_9BACT</name>
<dbReference type="Proteomes" id="UP000011058">
    <property type="component" value="Chromosome"/>
</dbReference>
<dbReference type="STRING" id="1166018.FAES_1607"/>
<dbReference type="RefSeq" id="WP_015330716.1">
    <property type="nucleotide sequence ID" value="NC_020054.1"/>
</dbReference>
<evidence type="ECO:0000313" key="1">
    <source>
        <dbReference type="EMBL" id="CCG99617.1"/>
    </source>
</evidence>
<sequence length="71" mass="8321">MTAIRLIQKPVDGKIIFDVPEEMRDETIVIDFRPASEAQEMALPERSRELLQRLPNPTPNLDWNQLNVYEQ</sequence>
<reference evidence="1 2" key="1">
    <citation type="journal article" date="2012" name="J. Bacteriol.">
        <title>Genome Sequence of Fibrella aestuarina BUZ 2T, a Filamentous Marine Bacterium.</title>
        <authorList>
            <person name="Filippini M."/>
            <person name="Qi W."/>
            <person name="Blom J."/>
            <person name="Goesmann A."/>
            <person name="Smits T.H."/>
            <person name="Bagheri H.C."/>
        </authorList>
    </citation>
    <scope>NUCLEOTIDE SEQUENCE [LARGE SCALE GENOMIC DNA]</scope>
    <source>
        <strain evidence="2">BUZ 2T</strain>
    </source>
</reference>
<protein>
    <submittedName>
        <fullName evidence="1">Uncharacterized protein</fullName>
    </submittedName>
</protein>
<dbReference type="AlphaFoldDB" id="I0K664"/>